<gene>
    <name evidence="1" type="ORF">CO830_05035</name>
</gene>
<dbReference type="Proteomes" id="UP000328122">
    <property type="component" value="Unassembled WGS sequence"/>
</dbReference>
<dbReference type="PIRSF" id="PIRSF034934">
    <property type="entry name" value="AbiF_AbiD"/>
    <property type="match status" value="1"/>
</dbReference>
<name>A0A8S8E2X9_CAMCO</name>
<evidence type="ECO:0008006" key="3">
    <source>
        <dbReference type="Google" id="ProtNLM"/>
    </source>
</evidence>
<proteinExistence type="predicted"/>
<evidence type="ECO:0000313" key="1">
    <source>
        <dbReference type="EMBL" id="EGI5161916.1"/>
    </source>
</evidence>
<dbReference type="RefSeq" id="WP_284079565.1">
    <property type="nucleotide sequence ID" value="NZ_JAQTJW010000008.1"/>
</dbReference>
<accession>A0A8S8E2X9</accession>
<sequence length="300" mass="36023">MNYPKPFKTINELLEILKNRGLIINDDKFARDFLYNVNYYRLSAYFIPFYESENVFKSNVTFENICELYEFDKELRGIIFKYLEQIEIILRTRISHTHAREYGAFGYLNNKNSLNRTYKRKRDNVKTLYIEFMEKVEQEKSRSNEVFIKHMREKYNTNDLPLWALSEILSFGTLTKLYTILPIALKKEIASSFNENLDIKVFDNWLLGLTVVRNTCAHHARMWNRKFTISFKYPKQITNFLDSLVSTNQIFFALSVMLVLLKDNKLKDELASLFKKYPNVDKRKMGFTDNWQEFKIWKEQ</sequence>
<protein>
    <recommendedName>
        <fullName evidence="3">Abi family protein</fullName>
    </recommendedName>
</protein>
<dbReference type="InterPro" id="IPR017034">
    <property type="entry name" value="Abi_system_AbiD/AbiF"/>
</dbReference>
<dbReference type="AlphaFoldDB" id="A0A8S8E2X9"/>
<reference evidence="1 2" key="1">
    <citation type="submission" date="2019-12" db="EMBL/GenBank/DDBJ databases">
        <authorList>
            <consortium name="PulseNet: The National Subtyping Network for Foodborne Disease Surveillance"/>
            <person name="Tarr C.L."/>
            <person name="Trees E."/>
            <person name="Katz L.S."/>
            <person name="Carleton-Romer H.A."/>
            <person name="Stroika S."/>
            <person name="Kucerova Z."/>
            <person name="Roache K.F."/>
            <person name="Sabol A.L."/>
            <person name="Besser J."/>
            <person name="Gerner-Smidt P."/>
        </authorList>
    </citation>
    <scope>NUCLEOTIDE SEQUENCE [LARGE SCALE GENOMIC DNA]</scope>
    <source>
        <strain evidence="1 2">PNUSAC002792</strain>
    </source>
</reference>
<dbReference type="InterPro" id="IPR011664">
    <property type="entry name" value="Abi_system_AbiD/AbiF-like"/>
</dbReference>
<evidence type="ECO:0000313" key="2">
    <source>
        <dbReference type="Proteomes" id="UP000328122"/>
    </source>
</evidence>
<comment type="caution">
    <text evidence="1">The sequence shown here is derived from an EMBL/GenBank/DDBJ whole genome shotgun (WGS) entry which is preliminary data.</text>
</comment>
<dbReference type="EMBL" id="AACDUM020000004">
    <property type="protein sequence ID" value="EGI5161916.1"/>
    <property type="molecule type" value="Genomic_DNA"/>
</dbReference>
<dbReference type="Pfam" id="PF07751">
    <property type="entry name" value="Abi_2"/>
    <property type="match status" value="1"/>
</dbReference>
<organism evidence="1 2">
    <name type="scientific">Campylobacter coli</name>
    <dbReference type="NCBI Taxonomy" id="195"/>
    <lineage>
        <taxon>Bacteria</taxon>
        <taxon>Pseudomonadati</taxon>
        <taxon>Campylobacterota</taxon>
        <taxon>Epsilonproteobacteria</taxon>
        <taxon>Campylobacterales</taxon>
        <taxon>Campylobacteraceae</taxon>
        <taxon>Campylobacter</taxon>
    </lineage>
</organism>